<evidence type="ECO:0000256" key="1">
    <source>
        <dbReference type="HAMAP-Rule" id="MF_00122"/>
    </source>
</evidence>
<feature type="region of interest" description="Disordered" evidence="2">
    <location>
        <begin position="75"/>
        <end position="98"/>
    </location>
</feature>
<dbReference type="EMBL" id="PCWR01000067">
    <property type="protein sequence ID" value="PIR06110.1"/>
    <property type="molecule type" value="Genomic_DNA"/>
</dbReference>
<organism evidence="3 4">
    <name type="scientific">Candidatus Jorgensenbacteria bacterium CG11_big_fil_rev_8_21_14_0_20_38_23</name>
    <dbReference type="NCBI Taxonomy" id="1974594"/>
    <lineage>
        <taxon>Bacteria</taxon>
        <taxon>Candidatus Joergenseniibacteriota</taxon>
    </lineage>
</organism>
<dbReference type="GO" id="GO:0016740">
    <property type="term" value="F:transferase activity"/>
    <property type="evidence" value="ECO:0007669"/>
    <property type="project" value="UniProtKB-KW"/>
</dbReference>
<dbReference type="GO" id="GO:0050566">
    <property type="term" value="F:asparaginyl-tRNA synthase (glutamine-hydrolyzing) activity"/>
    <property type="evidence" value="ECO:0007669"/>
    <property type="project" value="RHEA"/>
</dbReference>
<comment type="caution">
    <text evidence="3">The sequence shown here is derived from an EMBL/GenBank/DDBJ whole genome shotgun (WGS) entry which is preliminary data.</text>
</comment>
<comment type="function">
    <text evidence="1">Allows the formation of correctly charged Asn-tRNA(Asn) or Gln-tRNA(Gln) through the transamidation of misacylated Asp-tRNA(Asn) or Glu-tRNA(Gln) in organisms which lack either or both of asparaginyl-tRNA or glutaminyl-tRNA synthetases. The reaction takes place in the presence of glutamine and ATP through an activated phospho-Asp-tRNA(Asn) or phospho-Glu-tRNA(Gln).</text>
</comment>
<dbReference type="EC" id="6.3.5.-" evidence="1"/>
<dbReference type="Proteomes" id="UP000228867">
    <property type="component" value="Unassembled WGS sequence"/>
</dbReference>
<comment type="similarity">
    <text evidence="1">Belongs to the GatC family.</text>
</comment>
<dbReference type="NCBIfam" id="TIGR00135">
    <property type="entry name" value="gatC"/>
    <property type="match status" value="1"/>
</dbReference>
<dbReference type="GO" id="GO:0050567">
    <property type="term" value="F:glutaminyl-tRNA synthase (glutamine-hydrolyzing) activity"/>
    <property type="evidence" value="ECO:0007669"/>
    <property type="project" value="UniProtKB-UniRule"/>
</dbReference>
<keyword evidence="1" id="KW-0067">ATP-binding</keyword>
<sequence>MAFKITEKELKHLAELARIEIKSSEKEKLAKDLGKIIGYFEELKSLNTKNVLPMSGGTFLENIFQEKDFSQKRLSGEKSAEAFPERQDNFLKTPPVFE</sequence>
<comment type="catalytic activity">
    <reaction evidence="1">
        <text>L-aspartyl-tRNA(Asn) + L-glutamine + ATP + H2O = L-asparaginyl-tRNA(Asn) + L-glutamate + ADP + phosphate + 2 H(+)</text>
        <dbReference type="Rhea" id="RHEA:14513"/>
        <dbReference type="Rhea" id="RHEA-COMP:9674"/>
        <dbReference type="Rhea" id="RHEA-COMP:9677"/>
        <dbReference type="ChEBI" id="CHEBI:15377"/>
        <dbReference type="ChEBI" id="CHEBI:15378"/>
        <dbReference type="ChEBI" id="CHEBI:29985"/>
        <dbReference type="ChEBI" id="CHEBI:30616"/>
        <dbReference type="ChEBI" id="CHEBI:43474"/>
        <dbReference type="ChEBI" id="CHEBI:58359"/>
        <dbReference type="ChEBI" id="CHEBI:78515"/>
        <dbReference type="ChEBI" id="CHEBI:78516"/>
        <dbReference type="ChEBI" id="CHEBI:456216"/>
    </reaction>
</comment>
<comment type="subunit">
    <text evidence="1">Heterotrimer of A, B and C subunits.</text>
</comment>
<dbReference type="GO" id="GO:0006412">
    <property type="term" value="P:translation"/>
    <property type="evidence" value="ECO:0007669"/>
    <property type="project" value="UniProtKB-UniRule"/>
</dbReference>
<dbReference type="Gene3D" id="1.10.20.60">
    <property type="entry name" value="Glu-tRNAGln amidotransferase C subunit, N-terminal domain"/>
    <property type="match status" value="1"/>
</dbReference>
<reference evidence="3 4" key="1">
    <citation type="submission" date="2017-09" db="EMBL/GenBank/DDBJ databases">
        <title>Depth-based differentiation of microbial function through sediment-hosted aquifers and enrichment of novel symbionts in the deep terrestrial subsurface.</title>
        <authorList>
            <person name="Probst A.J."/>
            <person name="Ladd B."/>
            <person name="Jarett J.K."/>
            <person name="Geller-Mcgrath D.E."/>
            <person name="Sieber C.M."/>
            <person name="Emerson J.B."/>
            <person name="Anantharaman K."/>
            <person name="Thomas B.C."/>
            <person name="Malmstrom R."/>
            <person name="Stieglmeier M."/>
            <person name="Klingl A."/>
            <person name="Woyke T."/>
            <person name="Ryan C.M."/>
            <person name="Banfield J.F."/>
        </authorList>
    </citation>
    <scope>NUCLEOTIDE SEQUENCE [LARGE SCALE GENOMIC DNA]</scope>
    <source>
        <strain evidence="3">CG11_big_fil_rev_8_21_14_0_20_38_23</strain>
    </source>
</reference>
<comment type="catalytic activity">
    <reaction evidence="1">
        <text>L-glutamyl-tRNA(Gln) + L-glutamine + ATP + H2O = L-glutaminyl-tRNA(Gln) + L-glutamate + ADP + phosphate + H(+)</text>
        <dbReference type="Rhea" id="RHEA:17521"/>
        <dbReference type="Rhea" id="RHEA-COMP:9681"/>
        <dbReference type="Rhea" id="RHEA-COMP:9684"/>
        <dbReference type="ChEBI" id="CHEBI:15377"/>
        <dbReference type="ChEBI" id="CHEBI:15378"/>
        <dbReference type="ChEBI" id="CHEBI:29985"/>
        <dbReference type="ChEBI" id="CHEBI:30616"/>
        <dbReference type="ChEBI" id="CHEBI:43474"/>
        <dbReference type="ChEBI" id="CHEBI:58359"/>
        <dbReference type="ChEBI" id="CHEBI:78520"/>
        <dbReference type="ChEBI" id="CHEBI:78521"/>
        <dbReference type="ChEBI" id="CHEBI:456216"/>
    </reaction>
</comment>
<dbReference type="GO" id="GO:0006450">
    <property type="term" value="P:regulation of translational fidelity"/>
    <property type="evidence" value="ECO:0007669"/>
    <property type="project" value="InterPro"/>
</dbReference>
<dbReference type="InterPro" id="IPR003837">
    <property type="entry name" value="GatC"/>
</dbReference>
<evidence type="ECO:0000313" key="4">
    <source>
        <dbReference type="Proteomes" id="UP000228867"/>
    </source>
</evidence>
<proteinExistence type="inferred from homology"/>
<dbReference type="GO" id="GO:0070681">
    <property type="term" value="P:glutaminyl-tRNAGln biosynthesis via transamidation"/>
    <property type="evidence" value="ECO:0007669"/>
    <property type="project" value="TreeGrafter"/>
</dbReference>
<keyword evidence="1" id="KW-0648">Protein biosynthesis</keyword>
<evidence type="ECO:0000313" key="3">
    <source>
        <dbReference type="EMBL" id="PIR06110.1"/>
    </source>
</evidence>
<keyword evidence="1" id="KW-0436">Ligase</keyword>
<dbReference type="HAMAP" id="MF_00122">
    <property type="entry name" value="GatC"/>
    <property type="match status" value="1"/>
</dbReference>
<gene>
    <name evidence="1" type="primary">gatC</name>
    <name evidence="3" type="ORF">COV54_03345</name>
</gene>
<dbReference type="GO" id="GO:0005524">
    <property type="term" value="F:ATP binding"/>
    <property type="evidence" value="ECO:0007669"/>
    <property type="project" value="UniProtKB-KW"/>
</dbReference>
<name>A0A2H0NB39_9BACT</name>
<dbReference type="InterPro" id="IPR036113">
    <property type="entry name" value="Asp/Glu-ADT_sf_sub_c"/>
</dbReference>
<dbReference type="Pfam" id="PF02686">
    <property type="entry name" value="GatC"/>
    <property type="match status" value="1"/>
</dbReference>
<dbReference type="AlphaFoldDB" id="A0A2H0NB39"/>
<evidence type="ECO:0000256" key="2">
    <source>
        <dbReference type="SAM" id="MobiDB-lite"/>
    </source>
</evidence>
<protein>
    <recommendedName>
        <fullName evidence="1">Aspartyl/glutamyl-tRNA(Asn/Gln) amidotransferase subunit C</fullName>
        <shortName evidence="1">Asp/Glu-ADT subunit C</shortName>
        <ecNumber evidence="1">6.3.5.-</ecNumber>
    </recommendedName>
</protein>
<dbReference type="PANTHER" id="PTHR15004:SF0">
    <property type="entry name" value="GLUTAMYL-TRNA(GLN) AMIDOTRANSFERASE SUBUNIT C, MITOCHONDRIAL"/>
    <property type="match status" value="1"/>
</dbReference>
<dbReference type="PANTHER" id="PTHR15004">
    <property type="entry name" value="GLUTAMYL-TRNA(GLN) AMIDOTRANSFERASE SUBUNIT C, MITOCHONDRIAL"/>
    <property type="match status" value="1"/>
</dbReference>
<keyword evidence="3" id="KW-0808">Transferase</keyword>
<feature type="compositionally biased region" description="Basic and acidic residues" evidence="2">
    <location>
        <begin position="75"/>
        <end position="89"/>
    </location>
</feature>
<dbReference type="SUPFAM" id="SSF141000">
    <property type="entry name" value="Glu-tRNAGln amidotransferase C subunit"/>
    <property type="match status" value="1"/>
</dbReference>
<accession>A0A2H0NB39</accession>
<keyword evidence="1" id="KW-0547">Nucleotide-binding</keyword>